<evidence type="ECO:0008006" key="5">
    <source>
        <dbReference type="Google" id="ProtNLM"/>
    </source>
</evidence>
<feature type="region of interest" description="Disordered" evidence="2">
    <location>
        <begin position="62"/>
        <end position="83"/>
    </location>
</feature>
<evidence type="ECO:0000256" key="1">
    <source>
        <dbReference type="ARBA" id="ARBA00004328"/>
    </source>
</evidence>
<dbReference type="Pfam" id="PF07068">
    <property type="entry name" value="Gp23"/>
    <property type="match status" value="1"/>
</dbReference>
<comment type="subcellular location">
    <subcellularLocation>
        <location evidence="1">Virion</location>
    </subcellularLocation>
</comment>
<evidence type="ECO:0000313" key="3">
    <source>
        <dbReference type="EMBL" id="PML55308.1"/>
    </source>
</evidence>
<proteinExistence type="predicted"/>
<accession>A0A2N7IE98</accession>
<dbReference type="Proteomes" id="UP000235746">
    <property type="component" value="Unassembled WGS sequence"/>
</dbReference>
<gene>
    <name evidence="3" type="ORF">BCT74_08240</name>
</gene>
<sequence>MIEQLLAESNTSANIENGRPTLVGLTRKINDKIFKDICGIQPTSQPRATVYGVRYQMVSQDGSETRETLGSHRTSTGKYPFKDHGLPVGSDSMTVGEHFSEFDYVFGVVVDGDYLGLTESELLGKVLSGDLRLVTDADDDDTSDVQSSRFIMDRWQSDIKSRRVKSPTTWELLHDMQGNNIDGSSAAEDLLATSISDEVNSDIIMKTITVAKKGTPIDLSNGELYQQGRTLIARALELGADIQRNTTFPATFALASPKVASAIRASGQVGSSDIIDGTNLKLVTDGKAIGEYMLVGSKLEFDALDTVAPIHYSPYVEADNAGTYLIATDSENLQPVPALISRYAITSSPDFSDVDGVQNGEDWEKLANNSPLATLVTVNL</sequence>
<dbReference type="AlphaFoldDB" id="A0A2N7IE98"/>
<dbReference type="RefSeq" id="WP_102578766.1">
    <property type="nucleotide sequence ID" value="NZ_MCYL01000024.1"/>
</dbReference>
<dbReference type="EMBL" id="MCYL01000024">
    <property type="protein sequence ID" value="PML55308.1"/>
    <property type="molecule type" value="Genomic_DNA"/>
</dbReference>
<name>A0A2N7IE98_9VIBR</name>
<reference evidence="4" key="1">
    <citation type="submission" date="2016-07" db="EMBL/GenBank/DDBJ databases">
        <title>Nontailed viruses are major unrecognized killers of bacteria in the ocean.</title>
        <authorList>
            <person name="Kauffman K."/>
            <person name="Hussain F."/>
            <person name="Yang J."/>
            <person name="Arevalo P."/>
            <person name="Brown J."/>
            <person name="Cutler M."/>
            <person name="Kelly L."/>
            <person name="Polz M.F."/>
        </authorList>
    </citation>
    <scope>NUCLEOTIDE SEQUENCE [LARGE SCALE GENOMIC DNA]</scope>
    <source>
        <strain evidence="4">10N.261.51.B8</strain>
    </source>
</reference>
<organism evidence="3 4">
    <name type="scientific">Vibrio lentus</name>
    <dbReference type="NCBI Taxonomy" id="136468"/>
    <lineage>
        <taxon>Bacteria</taxon>
        <taxon>Pseudomonadati</taxon>
        <taxon>Pseudomonadota</taxon>
        <taxon>Gammaproteobacteria</taxon>
        <taxon>Vibrionales</taxon>
        <taxon>Vibrionaceae</taxon>
        <taxon>Vibrio</taxon>
    </lineage>
</organism>
<dbReference type="InterPro" id="IPR010762">
    <property type="entry name" value="Gp23/Gp24_T4-like"/>
</dbReference>
<comment type="caution">
    <text evidence="3">The sequence shown here is derived from an EMBL/GenBank/DDBJ whole genome shotgun (WGS) entry which is preliminary data.</text>
</comment>
<dbReference type="Gene3D" id="3.30.2320.40">
    <property type="match status" value="1"/>
</dbReference>
<evidence type="ECO:0000256" key="2">
    <source>
        <dbReference type="SAM" id="MobiDB-lite"/>
    </source>
</evidence>
<protein>
    <recommendedName>
        <fullName evidence="5">Capsid protein</fullName>
    </recommendedName>
</protein>
<evidence type="ECO:0000313" key="4">
    <source>
        <dbReference type="Proteomes" id="UP000235746"/>
    </source>
</evidence>